<evidence type="ECO:0000313" key="1">
    <source>
        <dbReference type="EMBL" id="SCL94200.1"/>
    </source>
</evidence>
<reference evidence="1" key="1">
    <citation type="submission" date="2016-08" db="EMBL/GenBank/DDBJ databases">
        <authorList>
            <consortium name="Pathogen Informatics"/>
        </authorList>
    </citation>
    <scope>NUCLEOTIDE SEQUENCE</scope>
    <source>
        <strain evidence="1">DS</strain>
    </source>
</reference>
<sequence>STPKKVNQLPHFIPVTFNNKEKFNPVEYNHQLSLKINEGKHAEYIMADALNVAKEHAKHTKDYKLYSKKYKGESLYFKNVNNAEIGMLEFTIPNASNYNDIVKMLWDPNGEKKFNRVFVKGI</sequence>
<organism evidence="1">
    <name type="scientific">Plasmodium chabaudi adami</name>
    <dbReference type="NCBI Taxonomy" id="5826"/>
    <lineage>
        <taxon>Eukaryota</taxon>
        <taxon>Sar</taxon>
        <taxon>Alveolata</taxon>
        <taxon>Apicomplexa</taxon>
        <taxon>Aconoidasida</taxon>
        <taxon>Haemosporida</taxon>
        <taxon>Plasmodiidae</taxon>
        <taxon>Plasmodium</taxon>
        <taxon>Plasmodium (Vinckeia)</taxon>
    </lineage>
</organism>
<dbReference type="Proteomes" id="UP000507536">
    <property type="component" value="Unassembled WGS sequence"/>
</dbReference>
<accession>A0A1C6WWK3</accession>
<dbReference type="AlphaFoldDB" id="A0A1C6WWK3"/>
<name>A0A1C6WWK3_PLACE</name>
<feature type="non-terminal residue" evidence="1">
    <location>
        <position position="1"/>
    </location>
</feature>
<proteinExistence type="predicted"/>
<protein>
    <submittedName>
        <fullName evidence="1">Uncharacterized protein</fullName>
    </submittedName>
</protein>
<dbReference type="SUPFAM" id="SSF55961">
    <property type="entry name" value="Bet v1-like"/>
    <property type="match status" value="1"/>
</dbReference>
<gene>
    <name evidence="1" type="ORF">PCHDS_000558200</name>
</gene>
<dbReference type="EMBL" id="FMIN01000498">
    <property type="protein sequence ID" value="SCL94200.1"/>
    <property type="molecule type" value="Genomic_DNA"/>
</dbReference>